<dbReference type="SUPFAM" id="SSF46689">
    <property type="entry name" value="Homeodomain-like"/>
    <property type="match status" value="1"/>
</dbReference>
<dbReference type="GO" id="GO:0000976">
    <property type="term" value="F:transcription cis-regulatory region binding"/>
    <property type="evidence" value="ECO:0007669"/>
    <property type="project" value="TreeGrafter"/>
</dbReference>
<dbReference type="EMBL" id="CM035406">
    <property type="protein sequence ID" value="KAH7445820.1"/>
    <property type="molecule type" value="Genomic_DNA"/>
</dbReference>
<dbReference type="AlphaFoldDB" id="A0A8T2VF35"/>
<dbReference type="Proteomes" id="UP000825935">
    <property type="component" value="Chromosome 1"/>
</dbReference>
<accession>A0A8T2VF35</accession>
<evidence type="ECO:0000256" key="10">
    <source>
        <dbReference type="SAM" id="MobiDB-lite"/>
    </source>
</evidence>
<reference evidence="12" key="1">
    <citation type="submission" date="2021-08" db="EMBL/GenBank/DDBJ databases">
        <title>WGS assembly of Ceratopteris richardii.</title>
        <authorList>
            <person name="Marchant D.B."/>
            <person name="Chen G."/>
            <person name="Jenkins J."/>
            <person name="Shu S."/>
            <person name="Leebens-Mack J."/>
            <person name="Grimwood J."/>
            <person name="Schmutz J."/>
            <person name="Soltis P."/>
            <person name="Soltis D."/>
            <person name="Chen Z.-H."/>
        </authorList>
    </citation>
    <scope>NUCLEOTIDE SEQUENCE</scope>
    <source>
        <strain evidence="12">Whitten #5841</strain>
        <tissue evidence="12">Leaf</tissue>
    </source>
</reference>
<name>A0A8T2VF35_CERRI</name>
<comment type="caution">
    <text evidence="12">The sequence shown here is derived from an EMBL/GenBank/DDBJ whole genome shotgun (WGS) entry which is preliminary data.</text>
</comment>
<protein>
    <recommendedName>
        <fullName evidence="11">ZF-HD dimerization-type domain-containing protein</fullName>
    </recommendedName>
</protein>
<keyword evidence="8" id="KW-0804">Transcription</keyword>
<dbReference type="GO" id="GO:0003700">
    <property type="term" value="F:DNA-binding transcription factor activity"/>
    <property type="evidence" value="ECO:0007669"/>
    <property type="project" value="TreeGrafter"/>
</dbReference>
<dbReference type="InterPro" id="IPR006456">
    <property type="entry name" value="ZF_HD_homeobox_Cys/His_dimer"/>
</dbReference>
<evidence type="ECO:0000256" key="8">
    <source>
        <dbReference type="ARBA" id="ARBA00023163"/>
    </source>
</evidence>
<keyword evidence="7" id="KW-0371">Homeobox</keyword>
<dbReference type="InterPro" id="IPR009057">
    <property type="entry name" value="Homeodomain-like_sf"/>
</dbReference>
<feature type="domain" description="ZF-HD dimerization-type" evidence="11">
    <location>
        <begin position="104"/>
        <end position="153"/>
    </location>
</feature>
<evidence type="ECO:0000256" key="6">
    <source>
        <dbReference type="ARBA" id="ARBA00023125"/>
    </source>
</evidence>
<dbReference type="NCBIfam" id="TIGR01566">
    <property type="entry name" value="ZF_HD_prot_N"/>
    <property type="match status" value="1"/>
</dbReference>
<evidence type="ECO:0000259" key="11">
    <source>
        <dbReference type="PROSITE" id="PS51523"/>
    </source>
</evidence>
<dbReference type="OrthoDB" id="694008at2759"/>
<keyword evidence="4" id="KW-0862">Zinc</keyword>
<evidence type="ECO:0000313" key="13">
    <source>
        <dbReference type="Proteomes" id="UP000825935"/>
    </source>
</evidence>
<proteinExistence type="predicted"/>
<dbReference type="GO" id="GO:0050793">
    <property type="term" value="P:regulation of developmental process"/>
    <property type="evidence" value="ECO:0007669"/>
    <property type="project" value="TreeGrafter"/>
</dbReference>
<keyword evidence="3" id="KW-0863">Zinc-finger</keyword>
<dbReference type="PANTHER" id="PTHR31948:SF140">
    <property type="entry name" value="ZINC-FINGER HOMEODOMAIN PROTEIN 2"/>
    <property type="match status" value="1"/>
</dbReference>
<evidence type="ECO:0000313" key="12">
    <source>
        <dbReference type="EMBL" id="KAH7445820.1"/>
    </source>
</evidence>
<keyword evidence="13" id="KW-1185">Reference proteome</keyword>
<evidence type="ECO:0000256" key="3">
    <source>
        <dbReference type="ARBA" id="ARBA00022771"/>
    </source>
</evidence>
<gene>
    <name evidence="12" type="ORF">KP509_01G025400</name>
</gene>
<evidence type="ECO:0000256" key="4">
    <source>
        <dbReference type="ARBA" id="ARBA00022833"/>
    </source>
</evidence>
<keyword evidence="6" id="KW-0238">DNA-binding</keyword>
<evidence type="ECO:0000256" key="7">
    <source>
        <dbReference type="ARBA" id="ARBA00023155"/>
    </source>
</evidence>
<dbReference type="GO" id="GO:0008270">
    <property type="term" value="F:zinc ion binding"/>
    <property type="evidence" value="ECO:0007669"/>
    <property type="project" value="UniProtKB-KW"/>
</dbReference>
<evidence type="ECO:0000256" key="9">
    <source>
        <dbReference type="ARBA" id="ARBA00023242"/>
    </source>
</evidence>
<dbReference type="OMA" id="PHMIMAF"/>
<dbReference type="Pfam" id="PF04770">
    <property type="entry name" value="ZF-HD_dimer"/>
    <property type="match status" value="1"/>
</dbReference>
<dbReference type="Gene3D" id="1.10.10.60">
    <property type="entry name" value="Homeodomain-like"/>
    <property type="match status" value="1"/>
</dbReference>
<dbReference type="GO" id="GO:0005634">
    <property type="term" value="C:nucleus"/>
    <property type="evidence" value="ECO:0007669"/>
    <property type="project" value="UniProtKB-SubCell"/>
</dbReference>
<evidence type="ECO:0000256" key="2">
    <source>
        <dbReference type="ARBA" id="ARBA00022723"/>
    </source>
</evidence>
<comment type="subcellular location">
    <subcellularLocation>
        <location evidence="1">Nucleus</location>
    </subcellularLocation>
</comment>
<sequence length="315" mass="34068">MEIGRRIDVDGCDSPSQMSPRMLCSSTDEPSSAAKLKPVSVPSTGGNVALGTSMHMRMSSGIAATGAAMPSSGLTLGVSPSAQLADDLKHSASLELKQRKYVKYRECLKNHAASIGGHATDGCGEFMPSGEEGTLEALTCAACHCHRNFHRREVEGETLPLSSPSSMCADCRFHGFNDRKRIDALLPSPLPLPGPHPLLSPPPHMVMAFNPGAGMPDPEDYEVGSGFYTPPHGAVASFKKRFRTKFTPEQKEQMASFAQKLGWRIQKQDEEAVQQFCAEVGVKRHVLKVWMHNNKLTMGKRLSCCLAMAPDSAET</sequence>
<keyword evidence="9" id="KW-0539">Nucleus</keyword>
<feature type="region of interest" description="Disordered" evidence="10">
    <location>
        <begin position="1"/>
        <end position="20"/>
    </location>
</feature>
<dbReference type="InterPro" id="IPR006455">
    <property type="entry name" value="Homeodomain_ZF_HD"/>
</dbReference>
<dbReference type="PROSITE" id="PS51523">
    <property type="entry name" value="ZF_HD_DIMER"/>
    <property type="match status" value="1"/>
</dbReference>
<dbReference type="NCBIfam" id="TIGR01565">
    <property type="entry name" value="homeo_ZF_HD"/>
    <property type="match status" value="1"/>
</dbReference>
<evidence type="ECO:0000256" key="5">
    <source>
        <dbReference type="ARBA" id="ARBA00023015"/>
    </source>
</evidence>
<dbReference type="PANTHER" id="PTHR31948">
    <property type="entry name" value="ZINC-FINGER HOMEODOMAIN PROTEIN 2"/>
    <property type="match status" value="1"/>
</dbReference>
<organism evidence="12 13">
    <name type="scientific">Ceratopteris richardii</name>
    <name type="common">Triangle waterfern</name>
    <dbReference type="NCBI Taxonomy" id="49495"/>
    <lineage>
        <taxon>Eukaryota</taxon>
        <taxon>Viridiplantae</taxon>
        <taxon>Streptophyta</taxon>
        <taxon>Embryophyta</taxon>
        <taxon>Tracheophyta</taxon>
        <taxon>Polypodiopsida</taxon>
        <taxon>Polypodiidae</taxon>
        <taxon>Polypodiales</taxon>
        <taxon>Pteridineae</taxon>
        <taxon>Pteridaceae</taxon>
        <taxon>Parkerioideae</taxon>
        <taxon>Ceratopteris</taxon>
    </lineage>
</organism>
<dbReference type="FunFam" id="1.10.10.60:FF:000257">
    <property type="entry name" value="Zinc-finger homeodomain protein 2"/>
    <property type="match status" value="1"/>
</dbReference>
<keyword evidence="5" id="KW-0805">Transcription regulation</keyword>
<evidence type="ECO:0000256" key="1">
    <source>
        <dbReference type="ARBA" id="ARBA00004123"/>
    </source>
</evidence>
<keyword evidence="2" id="KW-0479">Metal-binding</keyword>